<dbReference type="Gene3D" id="2.40.50.140">
    <property type="entry name" value="Nucleic acid-binding proteins"/>
    <property type="match status" value="2"/>
</dbReference>
<feature type="region of interest" description="Disordered" evidence="1">
    <location>
        <begin position="251"/>
        <end position="366"/>
    </location>
</feature>
<dbReference type="EMBL" id="LN609529">
    <property type="protein sequence ID" value="CEF69229.1"/>
    <property type="molecule type" value="Genomic_DNA"/>
</dbReference>
<dbReference type="PROSITE" id="PS51857">
    <property type="entry name" value="CSD_2"/>
    <property type="match status" value="2"/>
</dbReference>
<dbReference type="InterPro" id="IPR012340">
    <property type="entry name" value="NA-bd_OB-fold"/>
</dbReference>
<dbReference type="SMART" id="SM00357">
    <property type="entry name" value="CSP"/>
    <property type="match status" value="2"/>
</dbReference>
<evidence type="ECO:0000313" key="3">
    <source>
        <dbReference type="EMBL" id="CEF69229.1"/>
    </source>
</evidence>
<dbReference type="Pfam" id="PF00313">
    <property type="entry name" value="CSD"/>
    <property type="match status" value="2"/>
</dbReference>
<dbReference type="PRINTS" id="PR00050">
    <property type="entry name" value="COLDSHOCK"/>
</dbReference>
<feature type="region of interest" description="Disordered" evidence="1">
    <location>
        <begin position="1"/>
        <end position="31"/>
    </location>
</feature>
<name>A0A090MZN2_STRRB</name>
<proteinExistence type="predicted"/>
<organism evidence="3">
    <name type="scientific">Strongyloides ratti</name>
    <name type="common">Parasitic roundworm</name>
    <dbReference type="NCBI Taxonomy" id="34506"/>
    <lineage>
        <taxon>Eukaryota</taxon>
        <taxon>Metazoa</taxon>
        <taxon>Ecdysozoa</taxon>
        <taxon>Nematoda</taxon>
        <taxon>Chromadorea</taxon>
        <taxon>Rhabditida</taxon>
        <taxon>Tylenchina</taxon>
        <taxon>Panagrolaimomorpha</taxon>
        <taxon>Strongyloidoidea</taxon>
        <taxon>Strongyloididae</taxon>
        <taxon>Strongyloides</taxon>
    </lineage>
</organism>
<accession>A0A090MZN2</accession>
<feature type="compositionally biased region" description="Basic residues" evidence="1">
    <location>
        <begin position="295"/>
        <end position="305"/>
    </location>
</feature>
<dbReference type="WormBase" id="SRAE_2000387900">
    <property type="protein sequence ID" value="SRP10068"/>
    <property type="gene ID" value="WBGene00264106"/>
</dbReference>
<dbReference type="InterPro" id="IPR050181">
    <property type="entry name" value="Cold_shock_domain"/>
</dbReference>
<keyword evidence="4" id="KW-1185">Reference proteome</keyword>
<dbReference type="GeneID" id="36381599"/>
<dbReference type="OrthoDB" id="203339at2759"/>
<evidence type="ECO:0000259" key="2">
    <source>
        <dbReference type="PROSITE" id="PS51857"/>
    </source>
</evidence>
<dbReference type="InterPro" id="IPR011129">
    <property type="entry name" value="CSD"/>
</dbReference>
<dbReference type="WBParaSite" id="SRAE_2000387900.1">
    <property type="protein sequence ID" value="SRAE_2000387900.1"/>
    <property type="gene ID" value="WBGene00264106"/>
</dbReference>
<feature type="domain" description="CSD" evidence="2">
    <location>
        <begin position="69"/>
        <end position="138"/>
    </location>
</feature>
<feature type="domain" description="CSD" evidence="2">
    <location>
        <begin position="184"/>
        <end position="252"/>
    </location>
</feature>
<feature type="compositionally biased region" description="Low complexity" evidence="1">
    <location>
        <begin position="331"/>
        <end position="341"/>
    </location>
</feature>
<dbReference type="AlphaFoldDB" id="A0A090MZN2"/>
<protein>
    <submittedName>
        <fullName evidence="3 5">Ypsilon schachtel</fullName>
    </submittedName>
</protein>
<dbReference type="PANTHER" id="PTHR11544">
    <property type="entry name" value="COLD SHOCK DOMAIN CONTAINING PROTEINS"/>
    <property type="match status" value="1"/>
</dbReference>
<feature type="compositionally biased region" description="Basic residues" evidence="1">
    <location>
        <begin position="261"/>
        <end position="270"/>
    </location>
</feature>
<dbReference type="CDD" id="cd04458">
    <property type="entry name" value="CSP_CDS"/>
    <property type="match status" value="1"/>
</dbReference>
<feature type="compositionally biased region" description="Polar residues" evidence="1">
    <location>
        <begin position="17"/>
        <end position="30"/>
    </location>
</feature>
<sequence length="366" mass="40919">MVPGNTAMNVGDVHVNGSDNTNHANGPSNNDEVKAVVEDNYVKVSLDEGNNVNTNKTSTKDERKVLERGVTGVVRWFNVKMGYGFIKRNDTEEDVYVYYKSIGKKNPGKRLKSLATDEEVVFDVVEGRKGNEAGNVTGPNGEPVKGSHIDSRYKKNFKRLSYHRKKFNMENKERDPNQKVIAKDVQGKILFFNFFKGYGFIKRDDNNENVFCHIVDIVKKNPKKFSYLPPGTSVRFDIVEGLKGIEAGYVTNEEGNPISGVRKRNRKPRKAVGSSTDSQNKNEGELVSKKENKQSKKNKGNRSNKKNVGNQVDEIQNPSDKENVPSDGPENSNVVSNNNVSTENKSFQSRGDVSMVSEAFSDLNIK</sequence>
<evidence type="ECO:0000313" key="5">
    <source>
        <dbReference type="WBParaSite" id="SRAE_2000387900.1"/>
    </source>
</evidence>
<evidence type="ECO:0000313" key="6">
    <source>
        <dbReference type="WormBase" id="SRAE_2000387900"/>
    </source>
</evidence>
<dbReference type="GO" id="GO:0003676">
    <property type="term" value="F:nucleic acid binding"/>
    <property type="evidence" value="ECO:0007669"/>
    <property type="project" value="InterPro"/>
</dbReference>
<gene>
    <name evidence="3 5 6" type="ORF">SRAE_2000387900</name>
</gene>
<dbReference type="STRING" id="34506.A0A090MZN2"/>
<reference evidence="5" key="2">
    <citation type="submission" date="2020-12" db="UniProtKB">
        <authorList>
            <consortium name="WormBaseParasite"/>
        </authorList>
    </citation>
    <scope>IDENTIFICATION</scope>
</reference>
<dbReference type="RefSeq" id="XP_024508429.1">
    <property type="nucleotide sequence ID" value="XM_024655125.1"/>
</dbReference>
<dbReference type="InterPro" id="IPR002059">
    <property type="entry name" value="CSP_DNA-bd"/>
</dbReference>
<feature type="compositionally biased region" description="Polar residues" evidence="1">
    <location>
        <begin position="342"/>
        <end position="351"/>
    </location>
</feature>
<dbReference type="SUPFAM" id="SSF50249">
    <property type="entry name" value="Nucleic acid-binding proteins"/>
    <property type="match status" value="2"/>
</dbReference>
<dbReference type="Proteomes" id="UP000035682">
    <property type="component" value="Unplaced"/>
</dbReference>
<evidence type="ECO:0000256" key="1">
    <source>
        <dbReference type="SAM" id="MobiDB-lite"/>
    </source>
</evidence>
<dbReference type="CTD" id="36381599"/>
<evidence type="ECO:0000313" key="4">
    <source>
        <dbReference type="Proteomes" id="UP000035682"/>
    </source>
</evidence>
<reference evidence="3 4" key="1">
    <citation type="submission" date="2014-09" db="EMBL/GenBank/DDBJ databases">
        <authorList>
            <person name="Martin A.A."/>
        </authorList>
    </citation>
    <scope>NUCLEOTIDE SEQUENCE</scope>
    <source>
        <strain evidence="4">ED321</strain>
        <strain evidence="3">ED321 Heterogonic</strain>
    </source>
</reference>
<feature type="compositionally biased region" description="Basic and acidic residues" evidence="1">
    <location>
        <begin position="280"/>
        <end position="294"/>
    </location>
</feature>